<comment type="caution">
    <text evidence="3">The sequence shown here is derived from an EMBL/GenBank/DDBJ whole genome shotgun (WGS) entry which is preliminary data.</text>
</comment>
<dbReference type="InterPro" id="IPR050709">
    <property type="entry name" value="Biotin_Carboxyl_Carrier/Decarb"/>
</dbReference>
<dbReference type="InterPro" id="IPR001882">
    <property type="entry name" value="Biotin_BS"/>
</dbReference>
<dbReference type="PANTHER" id="PTHR45266">
    <property type="entry name" value="OXALOACETATE DECARBOXYLASE ALPHA CHAIN"/>
    <property type="match status" value="1"/>
</dbReference>
<dbReference type="PROSITE" id="PS50968">
    <property type="entry name" value="BIOTINYL_LIPOYL"/>
    <property type="match status" value="1"/>
</dbReference>
<evidence type="ECO:0000313" key="4">
    <source>
        <dbReference type="Proteomes" id="UP001500027"/>
    </source>
</evidence>
<gene>
    <name evidence="3" type="ORF">GCM10022257_25920</name>
</gene>
<dbReference type="InterPro" id="IPR011053">
    <property type="entry name" value="Single_hybrid_motif"/>
</dbReference>
<dbReference type="PANTHER" id="PTHR45266:SF3">
    <property type="entry name" value="OXALOACETATE DECARBOXYLASE ALPHA CHAIN"/>
    <property type="match status" value="1"/>
</dbReference>
<dbReference type="RefSeq" id="WP_139002868.1">
    <property type="nucleotide sequence ID" value="NZ_BAABAV010000003.1"/>
</dbReference>
<evidence type="ECO:0000313" key="3">
    <source>
        <dbReference type="EMBL" id="GAA4270491.1"/>
    </source>
</evidence>
<accession>A0ABP8EE95</accession>
<dbReference type="InterPro" id="IPR000089">
    <property type="entry name" value="Biotin_lipoyl"/>
</dbReference>
<dbReference type="Pfam" id="PF00364">
    <property type="entry name" value="Biotin_lipoyl"/>
    <property type="match status" value="1"/>
</dbReference>
<dbReference type="SUPFAM" id="SSF51230">
    <property type="entry name" value="Single hybrid motif"/>
    <property type="match status" value="1"/>
</dbReference>
<dbReference type="CDD" id="cd06850">
    <property type="entry name" value="biotinyl_domain"/>
    <property type="match status" value="1"/>
</dbReference>
<protein>
    <recommendedName>
        <fullName evidence="2">Lipoyl-binding domain-containing protein</fullName>
    </recommendedName>
</protein>
<name>A0ABP8EE95_9FLAO</name>
<proteinExistence type="predicted"/>
<dbReference type="Proteomes" id="UP001500027">
    <property type="component" value="Unassembled WGS sequence"/>
</dbReference>
<organism evidence="3 4">
    <name type="scientific">Hyunsoonleella aestuarii</name>
    <dbReference type="NCBI Taxonomy" id="912802"/>
    <lineage>
        <taxon>Bacteria</taxon>
        <taxon>Pseudomonadati</taxon>
        <taxon>Bacteroidota</taxon>
        <taxon>Flavobacteriia</taxon>
        <taxon>Flavobacteriales</taxon>
        <taxon>Flavobacteriaceae</taxon>
    </lineage>
</organism>
<reference evidence="4" key="1">
    <citation type="journal article" date="2019" name="Int. J. Syst. Evol. Microbiol.">
        <title>The Global Catalogue of Microorganisms (GCM) 10K type strain sequencing project: providing services to taxonomists for standard genome sequencing and annotation.</title>
        <authorList>
            <consortium name="The Broad Institute Genomics Platform"/>
            <consortium name="The Broad Institute Genome Sequencing Center for Infectious Disease"/>
            <person name="Wu L."/>
            <person name="Ma J."/>
        </authorList>
    </citation>
    <scope>NUCLEOTIDE SEQUENCE [LARGE SCALE GENOMIC DNA]</scope>
    <source>
        <strain evidence="4">JCM 17452</strain>
    </source>
</reference>
<evidence type="ECO:0000256" key="1">
    <source>
        <dbReference type="ARBA" id="ARBA00023267"/>
    </source>
</evidence>
<feature type="domain" description="Lipoyl-binding" evidence="2">
    <location>
        <begin position="83"/>
        <end position="161"/>
    </location>
</feature>
<evidence type="ECO:0000259" key="2">
    <source>
        <dbReference type="PROSITE" id="PS50968"/>
    </source>
</evidence>
<sequence>MGKPFKVRVNNNIELDINAHEFSELDTIKITNSQYHILKNNKPYKVEIINANLNNKEYEVKINNRTHKIKIYSELELLIKAMGFSAGASKKIDSIKAPMPGLILEINVNVGQEVKENDALLILEAMKMENIITSPRDGIIKSITAKKGDAVEKNQLLIEFN</sequence>
<dbReference type="Gene3D" id="2.40.50.100">
    <property type="match status" value="1"/>
</dbReference>
<dbReference type="EMBL" id="BAABAV010000003">
    <property type="protein sequence ID" value="GAA4270491.1"/>
    <property type="molecule type" value="Genomic_DNA"/>
</dbReference>
<keyword evidence="4" id="KW-1185">Reference proteome</keyword>
<keyword evidence="1" id="KW-0092">Biotin</keyword>
<dbReference type="PROSITE" id="PS00188">
    <property type="entry name" value="BIOTIN"/>
    <property type="match status" value="1"/>
</dbReference>